<proteinExistence type="predicted"/>
<name>A0ACC6PLF6_9ACTN</name>
<gene>
    <name evidence="1" type="ORF">WKI67_02060</name>
</gene>
<reference evidence="1" key="1">
    <citation type="submission" date="2024-03" db="EMBL/GenBank/DDBJ databases">
        <title>Novel Streptomyces species of biotechnological and ecological value are a feature of Machair soil.</title>
        <authorList>
            <person name="Prole J.R."/>
            <person name="Goodfellow M."/>
            <person name="Allenby N."/>
            <person name="Ward A.C."/>
        </authorList>
    </citation>
    <scope>NUCLEOTIDE SEQUENCE</scope>
    <source>
        <strain evidence="1">MS2.AVA.5</strain>
    </source>
</reference>
<evidence type="ECO:0000313" key="1">
    <source>
        <dbReference type="EMBL" id="MEJ8632249.1"/>
    </source>
</evidence>
<protein>
    <submittedName>
        <fullName evidence="1">Uncharacterized protein</fullName>
    </submittedName>
</protein>
<accession>A0ACC6PLF6</accession>
<comment type="caution">
    <text evidence="1">The sequence shown here is derived from an EMBL/GenBank/DDBJ whole genome shotgun (WGS) entry which is preliminary data.</text>
</comment>
<sequence length="121" mass="13603">MVQQSSLGDGSSVADVLHERYAGRLPAALEDLAGPEHGSVELPLHIAWSGLRTYDLDRPRQRMGFYRTVLAEGQRADIARFLNRDLLLAQWPVMRTMISRHVREAWEAAFPELEHQPSAAA</sequence>
<dbReference type="EMBL" id="JBBKAJ010000011">
    <property type="protein sequence ID" value="MEJ8632249.1"/>
    <property type="molecule type" value="Genomic_DNA"/>
</dbReference>
<dbReference type="Proteomes" id="UP001377168">
    <property type="component" value="Unassembled WGS sequence"/>
</dbReference>
<keyword evidence="2" id="KW-1185">Reference proteome</keyword>
<evidence type="ECO:0000313" key="2">
    <source>
        <dbReference type="Proteomes" id="UP001377168"/>
    </source>
</evidence>
<organism evidence="1 2">
    <name type="scientific">Streptomyces achmelvichensis</name>
    <dbReference type="NCBI Taxonomy" id="3134111"/>
    <lineage>
        <taxon>Bacteria</taxon>
        <taxon>Bacillati</taxon>
        <taxon>Actinomycetota</taxon>
        <taxon>Actinomycetes</taxon>
        <taxon>Kitasatosporales</taxon>
        <taxon>Streptomycetaceae</taxon>
        <taxon>Streptomyces</taxon>
    </lineage>
</organism>